<dbReference type="CDD" id="cd00374">
    <property type="entry name" value="RNase_T2"/>
    <property type="match status" value="1"/>
</dbReference>
<dbReference type="PANTHER" id="PTHR11240:SF22">
    <property type="entry name" value="RIBONUCLEASE T2"/>
    <property type="match status" value="1"/>
</dbReference>
<sequence length="574" mass="65907">MPRGSSVGSYLERLAAGPANFARGKVVDLGRLGEARASFLSYGSENATQKELTEEENEAAPNFLIFSQRWPMSACRAWQDRKRTLLPCYLSREPNSWKVLSIWTAKTGKFPTIGPLFCNTSWYFNPHEIRSIGKNLTEDWTSVEVNEYKYFFWAFEWLRSGTCVAQVSTALGSQLDYFSRGLTWLRQYSMTNILADAGIIPNNTKQYLLWDIHHTIKQKLGVNPIIECRQEHFENHLYELHICFNLTLDLVDCDDISVNFPGVSRFTVNNDTLFSNCDFQKPVIYPEVVRNDAMRKFEVESALRRNLNIYNLFHSTYARSTNGSSEPMKWDIITFSQSWPITGCKEWIDKQSSHECSLPQPKDSWIVHGAWPDLRGSKHPVQFCNKTWHFDPEAVKTIETELIEHWTNIETGTSKYEFWAHEWNKHGTCAAALPALNSEYKYFSQGLAWNRQYNMTTVLQAAGITPDDHKQYSVEDIHQAIKASTGAEPVIQCYRKAGRNYLVELRVCFDTKLQLTPCVSGKKVFGGVTVKTNCVSSGVIYPKNVPMEMFDLWDLDANVEEQSWTPSPYEVIRV</sequence>
<evidence type="ECO:0000313" key="5">
    <source>
        <dbReference type="EMBL" id="CAG9119545.1"/>
    </source>
</evidence>
<dbReference type="GO" id="GO:0003723">
    <property type="term" value="F:RNA binding"/>
    <property type="evidence" value="ECO:0007669"/>
    <property type="project" value="InterPro"/>
</dbReference>
<keyword evidence="2" id="KW-1015">Disulfide bond</keyword>
<keyword evidence="6" id="KW-1185">Reference proteome</keyword>
<dbReference type="AlphaFoldDB" id="A0A8S4EUH0"/>
<dbReference type="GO" id="GO:0033897">
    <property type="term" value="F:ribonuclease T2 activity"/>
    <property type="evidence" value="ECO:0007669"/>
    <property type="project" value="InterPro"/>
</dbReference>
<dbReference type="PANTHER" id="PTHR11240">
    <property type="entry name" value="RIBONUCLEASE T2"/>
    <property type="match status" value="1"/>
</dbReference>
<dbReference type="EMBL" id="CAJHNJ030000022">
    <property type="protein sequence ID" value="CAG9119545.1"/>
    <property type="molecule type" value="Genomic_DNA"/>
</dbReference>
<proteinExistence type="inferred from homology"/>
<gene>
    <name evidence="5" type="ORF">PLXY2_LOCUS6765</name>
</gene>
<evidence type="ECO:0000256" key="4">
    <source>
        <dbReference type="RuleBase" id="RU004328"/>
    </source>
</evidence>
<name>A0A8S4EUH0_PLUXY</name>
<protein>
    <submittedName>
        <fullName evidence="5">(diamondback moth) hypothetical protein</fullName>
    </submittedName>
</protein>
<dbReference type="Gene3D" id="3.90.730.10">
    <property type="entry name" value="Ribonuclease T2-like"/>
    <property type="match status" value="2"/>
</dbReference>
<organism evidence="5 6">
    <name type="scientific">Plutella xylostella</name>
    <name type="common">Diamondback moth</name>
    <name type="synonym">Plutella maculipennis</name>
    <dbReference type="NCBI Taxonomy" id="51655"/>
    <lineage>
        <taxon>Eukaryota</taxon>
        <taxon>Metazoa</taxon>
        <taxon>Ecdysozoa</taxon>
        <taxon>Arthropoda</taxon>
        <taxon>Hexapoda</taxon>
        <taxon>Insecta</taxon>
        <taxon>Pterygota</taxon>
        <taxon>Neoptera</taxon>
        <taxon>Endopterygota</taxon>
        <taxon>Lepidoptera</taxon>
        <taxon>Glossata</taxon>
        <taxon>Ditrysia</taxon>
        <taxon>Yponomeutoidea</taxon>
        <taxon>Plutellidae</taxon>
        <taxon>Plutella</taxon>
    </lineage>
</organism>
<accession>A0A8S4EUH0</accession>
<dbReference type="InterPro" id="IPR033697">
    <property type="entry name" value="Ribonuclease_T2_eukaryotic"/>
</dbReference>
<dbReference type="PROSITE" id="PS00531">
    <property type="entry name" value="RNASE_T2_2"/>
    <property type="match status" value="1"/>
</dbReference>
<dbReference type="CDD" id="cd01061">
    <property type="entry name" value="RNase_T2_euk"/>
    <property type="match status" value="1"/>
</dbReference>
<dbReference type="InterPro" id="IPR033130">
    <property type="entry name" value="RNase_T2_His_AS_2"/>
</dbReference>
<dbReference type="GO" id="GO:0005576">
    <property type="term" value="C:extracellular region"/>
    <property type="evidence" value="ECO:0007669"/>
    <property type="project" value="TreeGrafter"/>
</dbReference>
<feature type="active site" evidence="3">
    <location>
        <position position="426"/>
    </location>
</feature>
<dbReference type="InterPro" id="IPR036430">
    <property type="entry name" value="RNase_T2-like_sf"/>
</dbReference>
<evidence type="ECO:0000256" key="1">
    <source>
        <dbReference type="ARBA" id="ARBA00007469"/>
    </source>
</evidence>
<dbReference type="InterPro" id="IPR001568">
    <property type="entry name" value="RNase_T2-like"/>
</dbReference>
<evidence type="ECO:0000313" key="6">
    <source>
        <dbReference type="Proteomes" id="UP000653454"/>
    </source>
</evidence>
<feature type="active site" evidence="3">
    <location>
        <position position="368"/>
    </location>
</feature>
<dbReference type="SUPFAM" id="SSF55895">
    <property type="entry name" value="Ribonuclease Rh-like"/>
    <property type="match status" value="2"/>
</dbReference>
<reference evidence="5" key="1">
    <citation type="submission" date="2020-11" db="EMBL/GenBank/DDBJ databases">
        <authorList>
            <person name="Whiteford S."/>
        </authorList>
    </citation>
    <scope>NUCLEOTIDE SEQUENCE</scope>
</reference>
<evidence type="ECO:0000256" key="2">
    <source>
        <dbReference type="ARBA" id="ARBA00023157"/>
    </source>
</evidence>
<dbReference type="GO" id="GO:0006401">
    <property type="term" value="P:RNA catabolic process"/>
    <property type="evidence" value="ECO:0007669"/>
    <property type="project" value="TreeGrafter"/>
</dbReference>
<dbReference type="Proteomes" id="UP000653454">
    <property type="component" value="Unassembled WGS sequence"/>
</dbReference>
<dbReference type="Pfam" id="PF00445">
    <property type="entry name" value="Ribonuclease_T2"/>
    <property type="match status" value="2"/>
</dbReference>
<comment type="similarity">
    <text evidence="1 4">Belongs to the RNase T2 family.</text>
</comment>
<feature type="active site" evidence="3">
    <location>
        <position position="422"/>
    </location>
</feature>
<comment type="caution">
    <text evidence="5">The sequence shown here is derived from an EMBL/GenBank/DDBJ whole genome shotgun (WGS) entry which is preliminary data.</text>
</comment>
<evidence type="ECO:0000256" key="3">
    <source>
        <dbReference type="PIRSR" id="PIRSR633697-1"/>
    </source>
</evidence>